<dbReference type="EMBL" id="JAUSQL010000001">
    <property type="protein sequence ID" value="MDP9832380.1"/>
    <property type="molecule type" value="Genomic_DNA"/>
</dbReference>
<feature type="domain" description="Solute-binding protein family 3/N-terminal" evidence="2">
    <location>
        <begin position="43"/>
        <end position="264"/>
    </location>
</feature>
<keyword evidence="1" id="KW-0732">Signal</keyword>
<accession>A0ABT9PJQ4</accession>
<feature type="chain" id="PRO_5045645256" evidence="1">
    <location>
        <begin position="19"/>
        <end position="338"/>
    </location>
</feature>
<evidence type="ECO:0000313" key="4">
    <source>
        <dbReference type="Proteomes" id="UP001230145"/>
    </source>
</evidence>
<dbReference type="InterPro" id="IPR027939">
    <property type="entry name" value="NMT1/THI5"/>
</dbReference>
<comment type="caution">
    <text evidence="3">The sequence shown here is derived from an EMBL/GenBank/DDBJ whole genome shotgun (WGS) entry which is preliminary data.</text>
</comment>
<evidence type="ECO:0000256" key="1">
    <source>
        <dbReference type="SAM" id="SignalP"/>
    </source>
</evidence>
<dbReference type="Gene3D" id="3.40.190.10">
    <property type="entry name" value="Periplasmic binding protein-like II"/>
    <property type="match status" value="2"/>
</dbReference>
<dbReference type="PANTHER" id="PTHR31528">
    <property type="entry name" value="4-AMINO-5-HYDROXYMETHYL-2-METHYLPYRIMIDINE PHOSPHATE SYNTHASE THI11-RELATED"/>
    <property type="match status" value="1"/>
</dbReference>
<gene>
    <name evidence="3" type="ORF">J2S45_001059</name>
</gene>
<dbReference type="SMART" id="SM00062">
    <property type="entry name" value="PBPb"/>
    <property type="match status" value="1"/>
</dbReference>
<reference evidence="3 4" key="1">
    <citation type="submission" date="2023-07" db="EMBL/GenBank/DDBJ databases">
        <title>Sequencing the genomes of 1000 actinobacteria strains.</title>
        <authorList>
            <person name="Klenk H.-P."/>
        </authorList>
    </citation>
    <scope>NUCLEOTIDE SEQUENCE [LARGE SCALE GENOMIC DNA]</scope>
    <source>
        <strain evidence="3 4">DSM 19515</strain>
    </source>
</reference>
<name>A0ABT9PJQ4_9ACTO</name>
<protein>
    <submittedName>
        <fullName evidence="3">NitT/TauT family transport system substrate-binding protein</fullName>
    </submittedName>
</protein>
<dbReference type="InterPro" id="IPR001638">
    <property type="entry name" value="Solute-binding_3/MltF_N"/>
</dbReference>
<evidence type="ECO:0000313" key="3">
    <source>
        <dbReference type="EMBL" id="MDP9832380.1"/>
    </source>
</evidence>
<dbReference type="InterPro" id="IPR015168">
    <property type="entry name" value="SsuA/THI5"/>
</dbReference>
<organism evidence="3 4">
    <name type="scientific">Trueperella abortisuis</name>
    <dbReference type="NCBI Taxonomy" id="445930"/>
    <lineage>
        <taxon>Bacteria</taxon>
        <taxon>Bacillati</taxon>
        <taxon>Actinomycetota</taxon>
        <taxon>Actinomycetes</taxon>
        <taxon>Actinomycetales</taxon>
        <taxon>Actinomycetaceae</taxon>
        <taxon>Trueperella</taxon>
    </lineage>
</organism>
<dbReference type="Proteomes" id="UP001230145">
    <property type="component" value="Unassembled WGS sequence"/>
</dbReference>
<feature type="signal peptide" evidence="1">
    <location>
        <begin position="1"/>
        <end position="18"/>
    </location>
</feature>
<keyword evidence="4" id="KW-1185">Reference proteome</keyword>
<dbReference type="PROSITE" id="PS51257">
    <property type="entry name" value="PROKAR_LIPOPROTEIN"/>
    <property type="match status" value="1"/>
</dbReference>
<dbReference type="PANTHER" id="PTHR31528:SF15">
    <property type="entry name" value="RIBOFLAVIN-BINDING PROTEIN RIBY"/>
    <property type="match status" value="1"/>
</dbReference>
<proteinExistence type="predicted"/>
<dbReference type="Pfam" id="PF09084">
    <property type="entry name" value="NMT1"/>
    <property type="match status" value="1"/>
</dbReference>
<dbReference type="SUPFAM" id="SSF53850">
    <property type="entry name" value="Periplasmic binding protein-like II"/>
    <property type="match status" value="1"/>
</dbReference>
<evidence type="ECO:0000259" key="2">
    <source>
        <dbReference type="SMART" id="SM00062"/>
    </source>
</evidence>
<sequence>MKKLLALLALLALTSCSGGPDTAPTSPSVESPAAHSDDAGAAALTIGLTYIPDVQFAPVYVALEKGYFADEGLEVTIRHHGAQESLLGALQSGEEDVVFAGGDEMMQARSTGVDVVNWATMYQRYPVVLIAKADSGITSPADLAGKTVGLPGPYGENYFGLLAMQKAYGLEDMQVDYIGYTQSAALSSGQVDAIIGFTNNDAVSMRHAGIDVVEMPLVEGNLPLVGVGLGSINVEPETMSKVLSAMEKATADASADLDGTLDIVESYVPTLAEPDQRELAGEVLKATLKLYTGGESFGAQDERAWEAMSGFLEETGVLEKPVSATDAYTLDVLKARTK</sequence>
<dbReference type="RefSeq" id="WP_270974543.1">
    <property type="nucleotide sequence ID" value="NZ_JAUSQL010000001.1"/>
</dbReference>